<comment type="similarity">
    <text evidence="3">Belongs to the FKBP-type PPIase family.</text>
</comment>
<evidence type="ECO:0000256" key="8">
    <source>
        <dbReference type="ARBA" id="ARBA00023235"/>
    </source>
</evidence>
<evidence type="ECO:0000256" key="11">
    <source>
        <dbReference type="ARBA" id="ARBA00042772"/>
    </source>
</evidence>
<keyword evidence="7" id="KW-0143">Chaperone</keyword>
<dbReference type="InterPro" id="IPR001179">
    <property type="entry name" value="PPIase_FKBP_dom"/>
</dbReference>
<evidence type="ECO:0000256" key="5">
    <source>
        <dbReference type="ARBA" id="ARBA00022490"/>
    </source>
</evidence>
<dbReference type="PANTHER" id="PTHR47861:SF3">
    <property type="entry name" value="FKBP-TYPE PEPTIDYL-PROLYL CIS-TRANS ISOMERASE SLYD"/>
    <property type="match status" value="1"/>
</dbReference>
<name>A0AA86N0I6_9BACT</name>
<dbReference type="GO" id="GO:0005737">
    <property type="term" value="C:cytoplasm"/>
    <property type="evidence" value="ECO:0007669"/>
    <property type="project" value="UniProtKB-SubCell"/>
</dbReference>
<gene>
    <name evidence="13" type="ORF">DNFV4_02760</name>
</gene>
<evidence type="ECO:0000256" key="9">
    <source>
        <dbReference type="ARBA" id="ARBA00037071"/>
    </source>
</evidence>
<dbReference type="InterPro" id="IPR046357">
    <property type="entry name" value="PPIase_dom_sf"/>
</dbReference>
<evidence type="ECO:0000259" key="12">
    <source>
        <dbReference type="Pfam" id="PF00254"/>
    </source>
</evidence>
<protein>
    <recommendedName>
        <fullName evidence="10">FKBP-type peptidyl-prolyl cis-trans isomerase SlyD</fullName>
        <ecNumber evidence="4">5.2.1.8</ecNumber>
    </recommendedName>
    <alternativeName>
        <fullName evidence="11">Metallochaperone SlyD</fullName>
    </alternativeName>
</protein>
<evidence type="ECO:0000256" key="10">
    <source>
        <dbReference type="ARBA" id="ARBA00040015"/>
    </source>
</evidence>
<dbReference type="PANTHER" id="PTHR47861">
    <property type="entry name" value="FKBP-TYPE PEPTIDYL-PROLYL CIS-TRANS ISOMERASE SLYD"/>
    <property type="match status" value="1"/>
</dbReference>
<proteinExistence type="inferred from homology"/>
<evidence type="ECO:0000313" key="14">
    <source>
        <dbReference type="Proteomes" id="UP001179121"/>
    </source>
</evidence>
<dbReference type="KEGG" id="nti:DNFV4_02760"/>
<dbReference type="GO" id="GO:0003755">
    <property type="term" value="F:peptidyl-prolyl cis-trans isomerase activity"/>
    <property type="evidence" value="ECO:0007669"/>
    <property type="project" value="UniProtKB-KW"/>
</dbReference>
<dbReference type="Gene3D" id="3.10.50.40">
    <property type="match status" value="1"/>
</dbReference>
<keyword evidence="8 13" id="KW-0413">Isomerase</keyword>
<dbReference type="SUPFAM" id="SSF54534">
    <property type="entry name" value="FKBP-like"/>
    <property type="match status" value="1"/>
</dbReference>
<keyword evidence="5" id="KW-0963">Cytoplasm</keyword>
<dbReference type="RefSeq" id="WP_289269062.1">
    <property type="nucleotide sequence ID" value="NZ_OX365700.1"/>
</dbReference>
<evidence type="ECO:0000256" key="1">
    <source>
        <dbReference type="ARBA" id="ARBA00000971"/>
    </source>
</evidence>
<evidence type="ECO:0000256" key="6">
    <source>
        <dbReference type="ARBA" id="ARBA00023110"/>
    </source>
</evidence>
<dbReference type="AlphaFoldDB" id="A0AA86N0I6"/>
<dbReference type="Proteomes" id="UP001179121">
    <property type="component" value="Chromosome"/>
</dbReference>
<organism evidence="13 14">
    <name type="scientific">Nitrospira tepida</name>
    <dbReference type="NCBI Taxonomy" id="2973512"/>
    <lineage>
        <taxon>Bacteria</taxon>
        <taxon>Pseudomonadati</taxon>
        <taxon>Nitrospirota</taxon>
        <taxon>Nitrospiria</taxon>
        <taxon>Nitrospirales</taxon>
        <taxon>Nitrospiraceae</taxon>
        <taxon>Nitrospira</taxon>
    </lineage>
</organism>
<evidence type="ECO:0000256" key="3">
    <source>
        <dbReference type="ARBA" id="ARBA00006577"/>
    </source>
</evidence>
<dbReference type="GO" id="GO:0042026">
    <property type="term" value="P:protein refolding"/>
    <property type="evidence" value="ECO:0007669"/>
    <property type="project" value="UniProtKB-ARBA"/>
</dbReference>
<reference evidence="13" key="1">
    <citation type="submission" date="2022-10" db="EMBL/GenBank/DDBJ databases">
        <authorList>
            <person name="Koch H."/>
        </authorList>
    </citation>
    <scope>NUCLEOTIDE SEQUENCE</scope>
    <source>
        <strain evidence="13">DNF</strain>
    </source>
</reference>
<keyword evidence="6" id="KW-0697">Rotamase</keyword>
<evidence type="ECO:0000256" key="4">
    <source>
        <dbReference type="ARBA" id="ARBA00013194"/>
    </source>
</evidence>
<accession>A0AA86N0I6</accession>
<dbReference type="EC" id="5.2.1.8" evidence="4"/>
<evidence type="ECO:0000256" key="7">
    <source>
        <dbReference type="ARBA" id="ARBA00023186"/>
    </source>
</evidence>
<comment type="function">
    <text evidence="9">Also involved in hydrogenase metallocenter assembly, probably by participating in the nickel insertion step. This function in hydrogenase biosynthesis requires chaperone activity and the presence of the metal-binding domain, but not PPIase activity.</text>
</comment>
<sequence>MNCRPHHRARTNRLSILFVLIAAICAACAWVTWLERPAVAADQATIEEGATVTFSYSFTVPGTVPTIYSDVGTFVQGKHQILPVVERELAGLHPGDEKTVEVTPEEGFGPYDEQKKANVPRASLPEGVKEGDVVEDQNGRVATITTISDTGAVMDYNHPLAGKRFVMQIKVLKVEKPS</sequence>
<comment type="subcellular location">
    <subcellularLocation>
        <location evidence="2">Cytoplasm</location>
    </subcellularLocation>
</comment>
<comment type="catalytic activity">
    <reaction evidence="1">
        <text>[protein]-peptidylproline (omega=180) = [protein]-peptidylproline (omega=0)</text>
        <dbReference type="Rhea" id="RHEA:16237"/>
        <dbReference type="Rhea" id="RHEA-COMP:10747"/>
        <dbReference type="Rhea" id="RHEA-COMP:10748"/>
        <dbReference type="ChEBI" id="CHEBI:83833"/>
        <dbReference type="ChEBI" id="CHEBI:83834"/>
        <dbReference type="EC" id="5.2.1.8"/>
    </reaction>
</comment>
<dbReference type="EMBL" id="OX365700">
    <property type="protein sequence ID" value="CAI4032330.1"/>
    <property type="molecule type" value="Genomic_DNA"/>
</dbReference>
<evidence type="ECO:0000256" key="2">
    <source>
        <dbReference type="ARBA" id="ARBA00004496"/>
    </source>
</evidence>
<dbReference type="Pfam" id="PF00254">
    <property type="entry name" value="FKBP_C"/>
    <property type="match status" value="1"/>
</dbReference>
<keyword evidence="14" id="KW-1185">Reference proteome</keyword>
<evidence type="ECO:0000313" key="13">
    <source>
        <dbReference type="EMBL" id="CAI4032330.1"/>
    </source>
</evidence>
<feature type="domain" description="PPIase FKBP-type" evidence="12">
    <location>
        <begin position="45"/>
        <end position="117"/>
    </location>
</feature>